<dbReference type="NCBIfam" id="TIGR00613">
    <property type="entry name" value="reco"/>
    <property type="match status" value="1"/>
</dbReference>
<dbReference type="PANTHER" id="PTHR33991:SF1">
    <property type="entry name" value="DNA REPAIR PROTEIN RECO"/>
    <property type="match status" value="1"/>
</dbReference>
<evidence type="ECO:0000256" key="4">
    <source>
        <dbReference type="ARBA" id="ARBA00023172"/>
    </source>
</evidence>
<evidence type="ECO:0000256" key="3">
    <source>
        <dbReference type="ARBA" id="ARBA00022763"/>
    </source>
</evidence>
<evidence type="ECO:0000313" key="10">
    <source>
        <dbReference type="Proteomes" id="UP000199534"/>
    </source>
</evidence>
<keyword evidence="5 7" id="KW-0234">DNA repair</keyword>
<evidence type="ECO:0000256" key="7">
    <source>
        <dbReference type="HAMAP-Rule" id="MF_00201"/>
    </source>
</evidence>
<dbReference type="HAMAP" id="MF_00201">
    <property type="entry name" value="RecO"/>
    <property type="match status" value="1"/>
</dbReference>
<dbReference type="InterPro" id="IPR003717">
    <property type="entry name" value="RecO"/>
</dbReference>
<dbReference type="RefSeq" id="WP_092981616.1">
    <property type="nucleotide sequence ID" value="NZ_FOYQ01000001.1"/>
</dbReference>
<dbReference type="Pfam" id="PF02565">
    <property type="entry name" value="RecO_C"/>
    <property type="match status" value="1"/>
</dbReference>
<protein>
    <recommendedName>
        <fullName evidence="2 7">DNA repair protein RecO</fullName>
    </recommendedName>
    <alternativeName>
        <fullName evidence="6 7">Recombination protein O</fullName>
    </alternativeName>
</protein>
<dbReference type="SUPFAM" id="SSF57863">
    <property type="entry name" value="ArfGap/RecO-like zinc finger"/>
    <property type="match status" value="1"/>
</dbReference>
<dbReference type="AlphaFoldDB" id="A0A1I6G6E8"/>
<evidence type="ECO:0000256" key="1">
    <source>
        <dbReference type="ARBA" id="ARBA00007452"/>
    </source>
</evidence>
<dbReference type="InterPro" id="IPR037278">
    <property type="entry name" value="ARFGAP/RecO"/>
</dbReference>
<dbReference type="Gene3D" id="1.20.1440.120">
    <property type="entry name" value="Recombination protein O, C-terminal domain"/>
    <property type="match status" value="1"/>
</dbReference>
<evidence type="ECO:0000313" key="9">
    <source>
        <dbReference type="EMBL" id="SFR37701.1"/>
    </source>
</evidence>
<comment type="function">
    <text evidence="7">Involved in DNA repair and RecF pathway recombination.</text>
</comment>
<dbReference type="PANTHER" id="PTHR33991">
    <property type="entry name" value="DNA REPAIR PROTEIN RECO"/>
    <property type="match status" value="1"/>
</dbReference>
<reference evidence="9 10" key="1">
    <citation type="submission" date="2016-10" db="EMBL/GenBank/DDBJ databases">
        <authorList>
            <person name="de Groot N.N."/>
        </authorList>
    </citation>
    <scope>NUCLEOTIDE SEQUENCE [LARGE SCALE GENOMIC DNA]</scope>
    <source>
        <strain evidence="9 10">DSM 21019</strain>
    </source>
</reference>
<feature type="domain" description="DNA replication/recombination mediator RecO N-terminal" evidence="8">
    <location>
        <begin position="1"/>
        <end position="78"/>
    </location>
</feature>
<dbReference type="OrthoDB" id="9789152at2"/>
<evidence type="ECO:0000256" key="2">
    <source>
        <dbReference type="ARBA" id="ARBA00021310"/>
    </source>
</evidence>
<comment type="similarity">
    <text evidence="1 7">Belongs to the RecO family.</text>
</comment>
<dbReference type="GO" id="GO:0006302">
    <property type="term" value="P:double-strand break repair"/>
    <property type="evidence" value="ECO:0007669"/>
    <property type="project" value="TreeGrafter"/>
</dbReference>
<accession>A0A1I6G6E8</accession>
<keyword evidence="10" id="KW-1185">Reference proteome</keyword>
<dbReference type="EMBL" id="FOYQ01000001">
    <property type="protein sequence ID" value="SFR37701.1"/>
    <property type="molecule type" value="Genomic_DNA"/>
</dbReference>
<dbReference type="SUPFAM" id="SSF50249">
    <property type="entry name" value="Nucleic acid-binding proteins"/>
    <property type="match status" value="1"/>
</dbReference>
<dbReference type="InterPro" id="IPR012340">
    <property type="entry name" value="NA-bd_OB-fold"/>
</dbReference>
<keyword evidence="4 7" id="KW-0233">DNA recombination</keyword>
<dbReference type="InterPro" id="IPR042242">
    <property type="entry name" value="RecO_C"/>
</dbReference>
<keyword evidence="3 7" id="KW-0227">DNA damage</keyword>
<evidence type="ECO:0000259" key="8">
    <source>
        <dbReference type="Pfam" id="PF11967"/>
    </source>
</evidence>
<dbReference type="GO" id="GO:0006310">
    <property type="term" value="P:DNA recombination"/>
    <property type="evidence" value="ECO:0007669"/>
    <property type="project" value="UniProtKB-UniRule"/>
</dbReference>
<evidence type="ECO:0000256" key="5">
    <source>
        <dbReference type="ARBA" id="ARBA00023204"/>
    </source>
</evidence>
<dbReference type="Gene3D" id="2.40.50.140">
    <property type="entry name" value="Nucleic acid-binding proteins"/>
    <property type="match status" value="1"/>
</dbReference>
<evidence type="ECO:0000256" key="6">
    <source>
        <dbReference type="ARBA" id="ARBA00033409"/>
    </source>
</evidence>
<dbReference type="Pfam" id="PF11967">
    <property type="entry name" value="RecO_N"/>
    <property type="match status" value="1"/>
</dbReference>
<proteinExistence type="inferred from homology"/>
<gene>
    <name evidence="7" type="primary">recO</name>
    <name evidence="9" type="ORF">SAMN04490243_1303</name>
</gene>
<dbReference type="GO" id="GO:0043590">
    <property type="term" value="C:bacterial nucleoid"/>
    <property type="evidence" value="ECO:0007669"/>
    <property type="project" value="TreeGrafter"/>
</dbReference>
<dbReference type="InterPro" id="IPR022572">
    <property type="entry name" value="DNA_rep/recomb_RecO_N"/>
</dbReference>
<name>A0A1I6G6E8_9FLAO</name>
<organism evidence="9 10">
    <name type="scientific">Robiginitalea myxolifaciens</name>
    <dbReference type="NCBI Taxonomy" id="400055"/>
    <lineage>
        <taxon>Bacteria</taxon>
        <taxon>Pseudomonadati</taxon>
        <taxon>Bacteroidota</taxon>
        <taxon>Flavobacteriia</taxon>
        <taxon>Flavobacteriales</taxon>
        <taxon>Flavobacteriaceae</taxon>
        <taxon>Robiginitalea</taxon>
    </lineage>
</organism>
<sequence>MALATPAIVLSSIKYGDNSLIVRLYGQETGLLQCMLKGILGRRKGKLSPGLFQPLSQLEVIAVPGRNGKLGYLKEATLGIPYTTIPTDIHKSAIAIFLAETLSQSLREEAPDPMLYRYIQSALTWLDGSNPIANFHVLFLIGLTRYLGFYPDDSYQEGGYFDMVEGAFTTYPPAGPGISGEQVSLFRQLLGINFDGIETVKMNKMQRRELLRSLINYYEIHLQGFRKPRSLDVLDEVFS</sequence>
<dbReference type="Proteomes" id="UP000199534">
    <property type="component" value="Unassembled WGS sequence"/>
</dbReference>
<dbReference type="STRING" id="400055.SAMN04490243_1303"/>